<dbReference type="RefSeq" id="XP_012241999.1">
    <property type="nucleotide sequence ID" value="XM_012386576.3"/>
</dbReference>
<feature type="coiled-coil region" evidence="6">
    <location>
        <begin position="79"/>
        <end position="147"/>
    </location>
</feature>
<dbReference type="GeneID" id="100740951"/>
<evidence type="ECO:0000259" key="8">
    <source>
        <dbReference type="Pfam" id="PF18517"/>
    </source>
</evidence>
<comment type="subcellular location">
    <subcellularLocation>
        <location evidence="1 5">Nucleus</location>
    </subcellularLocation>
</comment>
<gene>
    <name evidence="10" type="primary">LOC100740951</name>
</gene>
<evidence type="ECO:0000256" key="2">
    <source>
        <dbReference type="ARBA" id="ARBA00005981"/>
    </source>
</evidence>
<sequence length="205" mass="24018">MSKRKGVSFEEKRIRLLQLFYERKEFFTLKELEKIAAKEKGIVAQAVKDVLQTLVDDGLVKSEKIGTSVYFWTFPGENLTRIEQRISEASKNIVEAEFKLQKLKDTCEKEKIGKEDTEERQILLRELEELKAKENQLNKQIAKFSDADPEVIAKLAEKVQKYKEVTNIWTDNIFAIQSWCKNKFDISVECLNKQFNIPDDLDYKE</sequence>
<dbReference type="InterPro" id="IPR040661">
    <property type="entry name" value="LZ3wCH"/>
</dbReference>
<accession>A0A6P3UVP2</accession>
<dbReference type="Pfam" id="PF03962">
    <property type="entry name" value="Mnd1"/>
    <property type="match status" value="1"/>
</dbReference>
<dbReference type="GO" id="GO:0007131">
    <property type="term" value="P:reciprocal meiotic recombination"/>
    <property type="evidence" value="ECO:0007669"/>
    <property type="project" value="InterPro"/>
</dbReference>
<keyword evidence="9" id="KW-1185">Reference proteome</keyword>
<dbReference type="GO" id="GO:0003690">
    <property type="term" value="F:double-stranded DNA binding"/>
    <property type="evidence" value="ECO:0007669"/>
    <property type="project" value="InterPro"/>
</dbReference>
<dbReference type="OMA" id="VCYWAFP"/>
<evidence type="ECO:0000256" key="3">
    <source>
        <dbReference type="ARBA" id="ARBA00023054"/>
    </source>
</evidence>
<dbReference type="InterPro" id="IPR005647">
    <property type="entry name" value="Mnd1"/>
</dbReference>
<comment type="function">
    <text evidence="5">Required for proper homologous chromosome pairing and efficient cross-over and intragenic recombination during meiosis.</text>
</comment>
<dbReference type="InterPro" id="IPR036390">
    <property type="entry name" value="WH_DNA-bd_sf"/>
</dbReference>
<dbReference type="SUPFAM" id="SSF46785">
    <property type="entry name" value="Winged helix' DNA-binding domain"/>
    <property type="match status" value="1"/>
</dbReference>
<evidence type="ECO:0000256" key="1">
    <source>
        <dbReference type="ARBA" id="ARBA00004123"/>
    </source>
</evidence>
<dbReference type="InterPro" id="IPR040453">
    <property type="entry name" value="Mnd1_HTH"/>
</dbReference>
<organism evidence="9 10">
    <name type="scientific">Bombus impatiens</name>
    <name type="common">Bumblebee</name>
    <dbReference type="NCBI Taxonomy" id="132113"/>
    <lineage>
        <taxon>Eukaryota</taxon>
        <taxon>Metazoa</taxon>
        <taxon>Ecdysozoa</taxon>
        <taxon>Arthropoda</taxon>
        <taxon>Hexapoda</taxon>
        <taxon>Insecta</taxon>
        <taxon>Pterygota</taxon>
        <taxon>Neoptera</taxon>
        <taxon>Endopterygota</taxon>
        <taxon>Hymenoptera</taxon>
        <taxon>Apocrita</taxon>
        <taxon>Aculeata</taxon>
        <taxon>Apoidea</taxon>
        <taxon>Anthophila</taxon>
        <taxon>Apidae</taxon>
        <taxon>Bombus</taxon>
        <taxon>Pyrobombus</taxon>
    </lineage>
</organism>
<evidence type="ECO:0000313" key="10">
    <source>
        <dbReference type="RefSeq" id="XP_012241999.1"/>
    </source>
</evidence>
<proteinExistence type="inferred from homology"/>
<dbReference type="PIRSF" id="PIRSF026991">
    <property type="entry name" value="Mnd1"/>
    <property type="match status" value="1"/>
</dbReference>
<dbReference type="Proteomes" id="UP000515180">
    <property type="component" value="Unplaced"/>
</dbReference>
<name>A0A6P3UVP2_BOMIM</name>
<evidence type="ECO:0000313" key="9">
    <source>
        <dbReference type="Proteomes" id="UP000515180"/>
    </source>
</evidence>
<keyword evidence="4 5" id="KW-0539">Nucleus</keyword>
<evidence type="ECO:0000256" key="6">
    <source>
        <dbReference type="SAM" id="Coils"/>
    </source>
</evidence>
<evidence type="ECO:0000256" key="5">
    <source>
        <dbReference type="PIRNR" id="PIRNR026991"/>
    </source>
</evidence>
<dbReference type="GO" id="GO:0005634">
    <property type="term" value="C:nucleus"/>
    <property type="evidence" value="ECO:0007669"/>
    <property type="project" value="UniProtKB-SubCell"/>
</dbReference>
<dbReference type="OrthoDB" id="273345at2759"/>
<evidence type="ECO:0000259" key="7">
    <source>
        <dbReference type="Pfam" id="PF03962"/>
    </source>
</evidence>
<dbReference type="Pfam" id="PF18517">
    <property type="entry name" value="LZ3wCH"/>
    <property type="match status" value="1"/>
</dbReference>
<evidence type="ECO:0000256" key="4">
    <source>
        <dbReference type="ARBA" id="ARBA00023242"/>
    </source>
</evidence>
<feature type="domain" description="Mnd1 HTH" evidence="7">
    <location>
        <begin position="16"/>
        <end position="75"/>
    </location>
</feature>
<keyword evidence="3 6" id="KW-0175">Coiled coil</keyword>
<protein>
    <recommendedName>
        <fullName evidence="5">Meiotic nuclear division protein 1 homolog</fullName>
    </recommendedName>
</protein>
<dbReference type="AlphaFoldDB" id="A0A6P3UVP2"/>
<comment type="similarity">
    <text evidence="2 5">Belongs to the MND1 family.</text>
</comment>
<feature type="domain" description="Leucine zipper with capping helix" evidence="8">
    <location>
        <begin position="150"/>
        <end position="203"/>
    </location>
</feature>
<reference evidence="10" key="1">
    <citation type="submission" date="2025-08" db="UniProtKB">
        <authorList>
            <consortium name="RefSeq"/>
        </authorList>
    </citation>
    <scope>IDENTIFICATION</scope>
</reference>
<dbReference type="KEGG" id="bim:100740951"/>